<gene>
    <name evidence="2" type="ORF">CT0861_07938</name>
</gene>
<feature type="signal peptide" evidence="1">
    <location>
        <begin position="1"/>
        <end position="20"/>
    </location>
</feature>
<proteinExistence type="predicted"/>
<dbReference type="AlphaFoldDB" id="A0A166LU60"/>
<sequence length="175" mass="18668">MKFTAGILIAALGLASGANAAPASSPKNLASVPFAKGTNATSTLSVRAPVPSPGSEDAARIAFIQNDVRAICQHREVPMDVAHSYSVMSNPFLDPVPDIPKTCGDLWSNLRRHPGCAAASDARCHEHEDMKGVLVWHFAVSLFCDNGMVGSAWWEATHNEFGNLECVKVPHLSFS</sequence>
<evidence type="ECO:0000256" key="1">
    <source>
        <dbReference type="SAM" id="SignalP"/>
    </source>
</evidence>
<evidence type="ECO:0000313" key="3">
    <source>
        <dbReference type="Proteomes" id="UP000076552"/>
    </source>
</evidence>
<protein>
    <submittedName>
        <fullName evidence="2">Uncharacterized protein</fullName>
    </submittedName>
</protein>
<organism evidence="2 3">
    <name type="scientific">Colletotrichum tofieldiae</name>
    <dbReference type="NCBI Taxonomy" id="708197"/>
    <lineage>
        <taxon>Eukaryota</taxon>
        <taxon>Fungi</taxon>
        <taxon>Dikarya</taxon>
        <taxon>Ascomycota</taxon>
        <taxon>Pezizomycotina</taxon>
        <taxon>Sordariomycetes</taxon>
        <taxon>Hypocreomycetidae</taxon>
        <taxon>Glomerellales</taxon>
        <taxon>Glomerellaceae</taxon>
        <taxon>Colletotrichum</taxon>
        <taxon>Colletotrichum spaethianum species complex</taxon>
    </lineage>
</organism>
<dbReference type="OrthoDB" id="4788795at2759"/>
<feature type="chain" id="PRO_5007876991" evidence="1">
    <location>
        <begin position="21"/>
        <end position="175"/>
    </location>
</feature>
<keyword evidence="1" id="KW-0732">Signal</keyword>
<dbReference type="Proteomes" id="UP000076552">
    <property type="component" value="Unassembled WGS sequence"/>
</dbReference>
<reference evidence="2 3" key="1">
    <citation type="submission" date="2015-06" db="EMBL/GenBank/DDBJ databases">
        <title>Survival trade-offs in plant roots during colonization by closely related pathogenic and mutualistic fungi.</title>
        <authorList>
            <person name="Hacquard S."/>
            <person name="Kracher B."/>
            <person name="Hiruma K."/>
            <person name="Weinman A."/>
            <person name="Muench P."/>
            <person name="Garrido Oter R."/>
            <person name="Ver Loren van Themaat E."/>
            <person name="Dallerey J.-F."/>
            <person name="Damm U."/>
            <person name="Henrissat B."/>
            <person name="Lespinet O."/>
            <person name="Thon M."/>
            <person name="Kemen E."/>
            <person name="McHardy A.C."/>
            <person name="Schulze-Lefert P."/>
            <person name="O'Connell R.J."/>
        </authorList>
    </citation>
    <scope>NUCLEOTIDE SEQUENCE [LARGE SCALE GENOMIC DNA]</scope>
    <source>
        <strain evidence="2 3">0861</strain>
    </source>
</reference>
<dbReference type="EMBL" id="LFIV01000305">
    <property type="protein sequence ID" value="KZL63932.1"/>
    <property type="molecule type" value="Genomic_DNA"/>
</dbReference>
<comment type="caution">
    <text evidence="2">The sequence shown here is derived from an EMBL/GenBank/DDBJ whole genome shotgun (WGS) entry which is preliminary data.</text>
</comment>
<evidence type="ECO:0000313" key="2">
    <source>
        <dbReference type="EMBL" id="KZL63932.1"/>
    </source>
</evidence>
<keyword evidence="3" id="KW-1185">Reference proteome</keyword>
<accession>A0A166LU60</accession>
<name>A0A166LU60_9PEZI</name>